<feature type="compositionally biased region" description="Basic and acidic residues" evidence="1">
    <location>
        <begin position="11"/>
        <end position="34"/>
    </location>
</feature>
<dbReference type="PATRIC" id="fig|1331060.3.peg.3365"/>
<evidence type="ECO:0000313" key="3">
    <source>
        <dbReference type="Proteomes" id="UP000015531"/>
    </source>
</evidence>
<accession>T0HJA7</accession>
<proteinExistence type="predicted"/>
<reference evidence="2 3" key="1">
    <citation type="journal article" date="2013" name="Genome Announc.">
        <title>Draft Genome Sequence of Sphingobium lactosutens Strain DS20T, Isolated from a Hexachlorocyclohexane Dumpsite.</title>
        <authorList>
            <person name="Kumar R."/>
            <person name="Dwivedi V."/>
            <person name="Negi V."/>
            <person name="Khurana J.P."/>
            <person name="Lal R."/>
        </authorList>
    </citation>
    <scope>NUCLEOTIDE SEQUENCE [LARGE SCALE GENOMIC DNA]</scope>
    <source>
        <strain evidence="2 3">DS20</strain>
    </source>
</reference>
<feature type="region of interest" description="Disordered" evidence="1">
    <location>
        <begin position="76"/>
        <end position="107"/>
    </location>
</feature>
<protein>
    <submittedName>
        <fullName evidence="2">Uncharacterized protein</fullName>
    </submittedName>
</protein>
<dbReference type="AlphaFoldDB" id="T0HJA7"/>
<dbReference type="EMBL" id="ATDP01000098">
    <property type="protein sequence ID" value="EQB13112.1"/>
    <property type="molecule type" value="Genomic_DNA"/>
</dbReference>
<evidence type="ECO:0000256" key="1">
    <source>
        <dbReference type="SAM" id="MobiDB-lite"/>
    </source>
</evidence>
<sequence>MSSGIFGAEATIRRPQGDHEATLTRQGEQRRDRAGIAGIVSIRADGGSAHDNAIEGAGHIWVPACAGMTVEGAGMTGEGAGMTGEGAGMAKGGAGETEGGAALHRQG</sequence>
<dbReference type="RefSeq" id="WP_021227092.1">
    <property type="nucleotide sequence ID" value="NZ_ATDP01000098.1"/>
</dbReference>
<keyword evidence="3" id="KW-1185">Reference proteome</keyword>
<name>T0HJA7_9SPHN</name>
<evidence type="ECO:0000313" key="2">
    <source>
        <dbReference type="EMBL" id="EQB13112.1"/>
    </source>
</evidence>
<gene>
    <name evidence="2" type="ORF">RLDS_17485</name>
</gene>
<feature type="region of interest" description="Disordered" evidence="1">
    <location>
        <begin position="1"/>
        <end position="34"/>
    </location>
</feature>
<feature type="compositionally biased region" description="Gly residues" evidence="1">
    <location>
        <begin position="76"/>
        <end position="98"/>
    </location>
</feature>
<comment type="caution">
    <text evidence="2">The sequence shown here is derived from an EMBL/GenBank/DDBJ whole genome shotgun (WGS) entry which is preliminary data.</text>
</comment>
<organism evidence="2 3">
    <name type="scientific">Sphingobium lactosutens DS20</name>
    <dbReference type="NCBI Taxonomy" id="1331060"/>
    <lineage>
        <taxon>Bacteria</taxon>
        <taxon>Pseudomonadati</taxon>
        <taxon>Pseudomonadota</taxon>
        <taxon>Alphaproteobacteria</taxon>
        <taxon>Sphingomonadales</taxon>
        <taxon>Sphingomonadaceae</taxon>
        <taxon>Sphingobium</taxon>
    </lineage>
</organism>
<dbReference type="Proteomes" id="UP000015531">
    <property type="component" value="Unassembled WGS sequence"/>
</dbReference>